<dbReference type="SUPFAM" id="SSF54928">
    <property type="entry name" value="RNA-binding domain, RBD"/>
    <property type="match status" value="2"/>
</dbReference>
<evidence type="ECO:0000256" key="3">
    <source>
        <dbReference type="PROSITE-ProRule" id="PRU00176"/>
    </source>
</evidence>
<dbReference type="InterPro" id="IPR050666">
    <property type="entry name" value="ESRP"/>
</dbReference>
<evidence type="ECO:0000256" key="1">
    <source>
        <dbReference type="ARBA" id="ARBA00022737"/>
    </source>
</evidence>
<dbReference type="EMBL" id="GBBM01006971">
    <property type="protein sequence ID" value="JAC28447.1"/>
    <property type="molecule type" value="mRNA"/>
</dbReference>
<dbReference type="Gene3D" id="3.30.70.330">
    <property type="match status" value="2"/>
</dbReference>
<dbReference type="InterPro" id="IPR012677">
    <property type="entry name" value="Nucleotide-bd_a/b_plait_sf"/>
</dbReference>
<dbReference type="PROSITE" id="PS50102">
    <property type="entry name" value="RRM"/>
    <property type="match status" value="1"/>
</dbReference>
<evidence type="ECO:0000313" key="5">
    <source>
        <dbReference type="EMBL" id="JAC28447.1"/>
    </source>
</evidence>
<feature type="domain" description="RRM" evidence="4">
    <location>
        <begin position="18"/>
        <end position="93"/>
    </location>
</feature>
<dbReference type="Pfam" id="PF00076">
    <property type="entry name" value="RRM_1"/>
    <property type="match status" value="1"/>
</dbReference>
<proteinExistence type="evidence at transcript level"/>
<dbReference type="AlphaFoldDB" id="A0A023G3Y0"/>
<accession>A0A023G3Y0</accession>
<dbReference type="PANTHER" id="PTHR13976">
    <property type="entry name" value="HETEROGENEOUS NUCLEAR RIBONUCLEOPROTEIN-RELATED"/>
    <property type="match status" value="1"/>
</dbReference>
<sequence length="257" mass="28046">MSRRPALSALHKDVTTSYVVHIRNLPVEVTDEKLKELFSYCKVTQVDRETFHSGRAQKSAFVRFASPDEARRALAMNGRKLMGRKLELCLVPEDYANRLLEGDLLNLASYAEKGPRIGTRKASATMQHATKAAGTQDGATNFRVVTEQDLEEALQASEGQHRVVAEGLPFSSAQIKNFLWPTKPSRVVRVRRTDGALSRKVVLTFASLDDAQEAAKKNGHVFFGRSIRIKLLTCGASSGEGDNVTANAAAASSPSSS</sequence>
<dbReference type="GO" id="GO:0003723">
    <property type="term" value="F:RNA binding"/>
    <property type="evidence" value="ECO:0007669"/>
    <property type="project" value="UniProtKB-UniRule"/>
</dbReference>
<evidence type="ECO:0000256" key="2">
    <source>
        <dbReference type="ARBA" id="ARBA00022884"/>
    </source>
</evidence>
<keyword evidence="1" id="KW-0677">Repeat</keyword>
<dbReference type="CDD" id="cd00590">
    <property type="entry name" value="RRM_SF"/>
    <property type="match status" value="1"/>
</dbReference>
<dbReference type="InterPro" id="IPR035979">
    <property type="entry name" value="RBD_domain_sf"/>
</dbReference>
<organism evidence="5">
    <name type="scientific">Amblyomma triste</name>
    <name type="common">Neotropical tick</name>
    <dbReference type="NCBI Taxonomy" id="251400"/>
    <lineage>
        <taxon>Eukaryota</taxon>
        <taxon>Metazoa</taxon>
        <taxon>Ecdysozoa</taxon>
        <taxon>Arthropoda</taxon>
        <taxon>Chelicerata</taxon>
        <taxon>Arachnida</taxon>
        <taxon>Acari</taxon>
        <taxon>Parasitiformes</taxon>
        <taxon>Ixodida</taxon>
        <taxon>Ixodoidea</taxon>
        <taxon>Ixodidae</taxon>
        <taxon>Amblyomminae</taxon>
        <taxon>Amblyomma</taxon>
    </lineage>
</organism>
<evidence type="ECO:0000259" key="4">
    <source>
        <dbReference type="PROSITE" id="PS50102"/>
    </source>
</evidence>
<dbReference type="SMART" id="SM00360">
    <property type="entry name" value="RRM"/>
    <property type="match status" value="2"/>
</dbReference>
<reference evidence="5" key="1">
    <citation type="submission" date="2014-03" db="EMBL/GenBank/DDBJ databases">
        <title>The sialotranscriptome of Amblyomma triste, Amblyomma parvum and Amblyomma cajennense ticks, uncovered by 454-based RNA-seq.</title>
        <authorList>
            <person name="Garcia G.R."/>
            <person name="Gardinassi L.G."/>
            <person name="Ribeiro J.M."/>
            <person name="Anatriello E."/>
            <person name="Ferreira B.R."/>
            <person name="Moreira H.N."/>
            <person name="Mafra C."/>
            <person name="Olegario M.M."/>
            <person name="Szabo P.J."/>
            <person name="Miranda-Santos I.K."/>
            <person name="Maruyama S.R."/>
        </authorList>
    </citation>
    <scope>NUCLEOTIDE SEQUENCE</scope>
    <source>
        <strain evidence="5">Mato Grasso do Sul</strain>
        <tissue evidence="5">Salivary glands</tissue>
    </source>
</reference>
<protein>
    <submittedName>
        <fullName evidence="5">Putative splicing factor hnrnp-f</fullName>
    </submittedName>
</protein>
<dbReference type="InterPro" id="IPR000504">
    <property type="entry name" value="RRM_dom"/>
</dbReference>
<name>A0A023G3Y0_AMBTT</name>
<keyword evidence="2 3" id="KW-0694">RNA-binding</keyword>